<organism evidence="1 2">
    <name type="scientific">Sulfuracidifex tepidarius</name>
    <dbReference type="NCBI Taxonomy" id="1294262"/>
    <lineage>
        <taxon>Archaea</taxon>
        <taxon>Thermoproteota</taxon>
        <taxon>Thermoprotei</taxon>
        <taxon>Sulfolobales</taxon>
        <taxon>Sulfolobaceae</taxon>
        <taxon>Sulfuracidifex</taxon>
    </lineage>
</organism>
<dbReference type="AlphaFoldDB" id="A0A510DTS2"/>
<proteinExistence type="predicted"/>
<dbReference type="Proteomes" id="UP000322983">
    <property type="component" value="Chromosome"/>
</dbReference>
<accession>A0A510DTS2</accession>
<gene>
    <name evidence="1" type="ORF">IC006_0914</name>
</gene>
<reference evidence="1 2" key="1">
    <citation type="journal article" date="2020" name="Int. J. Syst. Evol. Microbiol.">
        <title>Sulfuracidifex tepidarius gen. nov., sp. nov. and transfer of Sulfolobus metallicus Huber and Stetter 1992 to the genus Sulfuracidifex as Sulfuracidifex metallicus comb. nov.</title>
        <authorList>
            <person name="Itoh T."/>
            <person name="Miura T."/>
            <person name="Sakai H.D."/>
            <person name="Kato S."/>
            <person name="Ohkuma M."/>
            <person name="Takashina T."/>
        </authorList>
    </citation>
    <scope>NUCLEOTIDE SEQUENCE [LARGE SCALE GENOMIC DNA]</scope>
    <source>
        <strain evidence="1 2">IC-006</strain>
    </source>
</reference>
<evidence type="ECO:0000313" key="1">
    <source>
        <dbReference type="EMBL" id="BBG23626.1"/>
    </source>
</evidence>
<dbReference type="KEGG" id="step:IC006_0914"/>
<evidence type="ECO:0000313" key="2">
    <source>
        <dbReference type="Proteomes" id="UP000322983"/>
    </source>
</evidence>
<dbReference type="EMBL" id="AP018929">
    <property type="protein sequence ID" value="BBG23626.1"/>
    <property type="molecule type" value="Genomic_DNA"/>
</dbReference>
<dbReference type="RefSeq" id="WP_162302152.1">
    <property type="nucleotide sequence ID" value="NZ_AP018929.1"/>
</dbReference>
<protein>
    <submittedName>
        <fullName evidence="1">Uncharacterized protein</fullName>
    </submittedName>
</protein>
<dbReference type="OrthoDB" id="43143at2157"/>
<keyword evidence="2" id="KW-1185">Reference proteome</keyword>
<sequence length="118" mass="13714">METKRLEKEIVFVSKVSVTKSKKNGKEYITYRVTVPMEKAKELELNDGDYLLSELTPPLRTGHPHLTMEISCFSEEPRSPFTHSGGSIERNRSLMHRVEEGLRRVPLHKRKFPQSRGY</sequence>
<dbReference type="GeneID" id="43869572"/>
<name>A0A510DTS2_9CREN</name>